<evidence type="ECO:0000313" key="1">
    <source>
        <dbReference type="EMBL" id="CAH2066447.1"/>
    </source>
</evidence>
<evidence type="ECO:0000313" key="2">
    <source>
        <dbReference type="Proteomes" id="UP000837857"/>
    </source>
</evidence>
<protein>
    <submittedName>
        <fullName evidence="1">Uncharacterized protein</fullName>
    </submittedName>
</protein>
<dbReference type="Proteomes" id="UP000837857">
    <property type="component" value="Chromosome 4"/>
</dbReference>
<sequence length="70" mass="7563">MAISEFRRDESLGKAGATDPVLVGYPTLAPVEEPHESFRLGGTAGCIAFPKRDPYAKAFIDLALNLKLTK</sequence>
<feature type="non-terminal residue" evidence="1">
    <location>
        <position position="70"/>
    </location>
</feature>
<reference evidence="1" key="1">
    <citation type="submission" date="2022-03" db="EMBL/GenBank/DDBJ databases">
        <authorList>
            <person name="Martin H S."/>
        </authorList>
    </citation>
    <scope>NUCLEOTIDE SEQUENCE</scope>
</reference>
<name>A0ABN8J0J7_9NEOP</name>
<organism evidence="1 2">
    <name type="scientific">Iphiclides podalirius</name>
    <name type="common">scarce swallowtail</name>
    <dbReference type="NCBI Taxonomy" id="110791"/>
    <lineage>
        <taxon>Eukaryota</taxon>
        <taxon>Metazoa</taxon>
        <taxon>Ecdysozoa</taxon>
        <taxon>Arthropoda</taxon>
        <taxon>Hexapoda</taxon>
        <taxon>Insecta</taxon>
        <taxon>Pterygota</taxon>
        <taxon>Neoptera</taxon>
        <taxon>Endopterygota</taxon>
        <taxon>Lepidoptera</taxon>
        <taxon>Glossata</taxon>
        <taxon>Ditrysia</taxon>
        <taxon>Papilionoidea</taxon>
        <taxon>Papilionidae</taxon>
        <taxon>Papilioninae</taxon>
        <taxon>Iphiclides</taxon>
    </lineage>
</organism>
<accession>A0ABN8J0J7</accession>
<gene>
    <name evidence="1" type="ORF">IPOD504_LOCUS13435</name>
</gene>
<proteinExistence type="predicted"/>
<dbReference type="EMBL" id="OW152816">
    <property type="protein sequence ID" value="CAH2066447.1"/>
    <property type="molecule type" value="Genomic_DNA"/>
</dbReference>
<keyword evidence="2" id="KW-1185">Reference proteome</keyword>